<comment type="caution">
    <text evidence="3">Lacks conserved residue(s) required for the propagation of feature annotation.</text>
</comment>
<sequence>MTAFAADWPPALVAEIAAADTVAVLTGAGVSAASGIPTFREAQTGLWAQFRPEELATPEAFAADPGRVWQWYQWRRSLIARAEPNGAHRAIARLQRHLADCRVITQNVDGLHERAGARVAALHGNIWRQRCHRRCGHQETVAAPDEHPQPPVCPACGGPVRPDVVWFGETLPGEALDAAVAAVERADVVLVAGTSGLVYPAAALPEQALALGRTVVEINPDDTPLSTAVTARSRAAADVALATLCDALDLPD</sequence>
<gene>
    <name evidence="3" type="primary">cobB</name>
    <name evidence="6" type="ORF">RM531_00750</name>
</gene>
<comment type="similarity">
    <text evidence="3">Belongs to the sirtuin family. Class III subfamily.</text>
</comment>
<keyword evidence="2 3" id="KW-0520">NAD</keyword>
<evidence type="ECO:0000256" key="2">
    <source>
        <dbReference type="ARBA" id="ARBA00023027"/>
    </source>
</evidence>
<feature type="binding site" evidence="3">
    <location>
        <position position="237"/>
    </location>
    <ligand>
        <name>NAD(+)</name>
        <dbReference type="ChEBI" id="CHEBI:57540"/>
    </ligand>
</feature>
<keyword evidence="3 4" id="KW-0862">Zinc</keyword>
<comment type="catalytic activity">
    <reaction evidence="3">
        <text>N(6)-acetyl-L-lysyl-[protein] + NAD(+) + H2O = 2''-O-acetyl-ADP-D-ribose + nicotinamide + L-lysyl-[protein]</text>
        <dbReference type="Rhea" id="RHEA:43636"/>
        <dbReference type="Rhea" id="RHEA-COMP:9752"/>
        <dbReference type="Rhea" id="RHEA-COMP:10731"/>
        <dbReference type="ChEBI" id="CHEBI:15377"/>
        <dbReference type="ChEBI" id="CHEBI:17154"/>
        <dbReference type="ChEBI" id="CHEBI:29969"/>
        <dbReference type="ChEBI" id="CHEBI:57540"/>
        <dbReference type="ChEBI" id="CHEBI:61930"/>
        <dbReference type="ChEBI" id="CHEBI:83767"/>
        <dbReference type="EC" id="2.3.1.286"/>
    </reaction>
</comment>
<feature type="binding site" evidence="3">
    <location>
        <position position="75"/>
    </location>
    <ligand>
        <name>substrate</name>
    </ligand>
</feature>
<dbReference type="SUPFAM" id="SSF52467">
    <property type="entry name" value="DHS-like NAD/FAD-binding domain"/>
    <property type="match status" value="1"/>
</dbReference>
<protein>
    <recommendedName>
        <fullName evidence="3">NAD-dependent protein deacylase</fullName>
        <ecNumber evidence="3">2.3.1.286</ecNumber>
    </recommendedName>
    <alternativeName>
        <fullName evidence="3">Regulatory protein SIR2 homolog</fullName>
    </alternativeName>
</protein>
<dbReference type="CDD" id="cd01412">
    <property type="entry name" value="SIRT5_Af1_CobB"/>
    <property type="match status" value="1"/>
</dbReference>
<feature type="binding site" evidence="3 4">
    <location>
        <position position="153"/>
    </location>
    <ligand>
        <name>Zn(2+)</name>
        <dbReference type="ChEBI" id="CHEBI:29105"/>
    </ligand>
</feature>
<keyword evidence="1" id="KW-0808">Transferase</keyword>
<evidence type="ECO:0000256" key="3">
    <source>
        <dbReference type="HAMAP-Rule" id="MF_01121"/>
    </source>
</evidence>
<feature type="binding site" evidence="3">
    <location>
        <begin position="106"/>
        <end position="109"/>
    </location>
    <ligand>
        <name>NAD(+)</name>
        <dbReference type="ChEBI" id="CHEBI:57540"/>
    </ligand>
</feature>
<feature type="binding site" evidence="3 4">
    <location>
        <position position="135"/>
    </location>
    <ligand>
        <name>Zn(2+)</name>
        <dbReference type="ChEBI" id="CHEBI:29105"/>
    </ligand>
</feature>
<dbReference type="InterPro" id="IPR050134">
    <property type="entry name" value="NAD-dep_sirtuin_deacylases"/>
</dbReference>
<feature type="binding site" evidence="3">
    <location>
        <position position="72"/>
    </location>
    <ligand>
        <name>substrate</name>
    </ligand>
</feature>
<dbReference type="Pfam" id="PF02146">
    <property type="entry name" value="SIR2"/>
    <property type="match status" value="1"/>
</dbReference>
<dbReference type="Proteomes" id="UP001259982">
    <property type="component" value="Unassembled WGS sequence"/>
</dbReference>
<evidence type="ECO:0000313" key="6">
    <source>
        <dbReference type="EMBL" id="MDT0616992.1"/>
    </source>
</evidence>
<comment type="caution">
    <text evidence="6">The sequence shown here is derived from an EMBL/GenBank/DDBJ whole genome shotgun (WGS) entry which is preliminary data.</text>
</comment>
<dbReference type="InterPro" id="IPR029035">
    <property type="entry name" value="DHS-like_NAD/FAD-binding_dom"/>
</dbReference>
<dbReference type="RefSeq" id="WP_311656543.1">
    <property type="nucleotide sequence ID" value="NZ_JAVRHY010000001.1"/>
</dbReference>
<accession>A0ABU3B3F3</accession>
<keyword evidence="3 4" id="KW-0479">Metal-binding</keyword>
<evidence type="ECO:0000256" key="1">
    <source>
        <dbReference type="ARBA" id="ARBA00022679"/>
    </source>
</evidence>
<dbReference type="PROSITE" id="PS50305">
    <property type="entry name" value="SIRTUIN"/>
    <property type="match status" value="1"/>
</dbReference>
<evidence type="ECO:0000313" key="7">
    <source>
        <dbReference type="Proteomes" id="UP001259982"/>
    </source>
</evidence>
<dbReference type="InterPro" id="IPR026590">
    <property type="entry name" value="Ssirtuin_cat_dom"/>
</dbReference>
<dbReference type="HAMAP" id="MF_01121">
    <property type="entry name" value="Sirtuin_ClassIII"/>
    <property type="match status" value="1"/>
</dbReference>
<comment type="subcellular location">
    <subcellularLocation>
        <location evidence="3">Cytoplasm</location>
    </subcellularLocation>
</comment>
<dbReference type="Gene3D" id="3.30.1600.10">
    <property type="entry name" value="SIR2/SIRT2 'Small Domain"/>
    <property type="match status" value="1"/>
</dbReference>
<dbReference type="EMBL" id="JAVRHY010000001">
    <property type="protein sequence ID" value="MDT0616992.1"/>
    <property type="molecule type" value="Genomic_DNA"/>
</dbReference>
<dbReference type="Gene3D" id="3.40.50.1220">
    <property type="entry name" value="TPP-binding domain"/>
    <property type="match status" value="1"/>
</dbReference>
<proteinExistence type="inferred from homology"/>
<feature type="binding site" evidence="3">
    <location>
        <begin position="219"/>
        <end position="221"/>
    </location>
    <ligand>
        <name>NAD(+)</name>
        <dbReference type="ChEBI" id="CHEBI:57540"/>
    </ligand>
</feature>
<comment type="catalytic activity">
    <reaction evidence="3">
        <text>N(6)-succinyl-L-lysyl-[protein] + NAD(+) + H2O = 2''-O-succinyl-ADP-D-ribose + nicotinamide + L-lysyl-[protein]</text>
        <dbReference type="Rhea" id="RHEA:47668"/>
        <dbReference type="Rhea" id="RHEA-COMP:9752"/>
        <dbReference type="Rhea" id="RHEA-COMP:11877"/>
        <dbReference type="ChEBI" id="CHEBI:15377"/>
        <dbReference type="ChEBI" id="CHEBI:17154"/>
        <dbReference type="ChEBI" id="CHEBI:29969"/>
        <dbReference type="ChEBI" id="CHEBI:57540"/>
        <dbReference type="ChEBI" id="CHEBI:87830"/>
        <dbReference type="ChEBI" id="CHEBI:87832"/>
    </reaction>
</comment>
<organism evidence="6 7">
    <name type="scientific">Spectribacter acetivorans</name>
    <dbReference type="NCBI Taxonomy" id="3075603"/>
    <lineage>
        <taxon>Bacteria</taxon>
        <taxon>Pseudomonadati</taxon>
        <taxon>Pseudomonadota</taxon>
        <taxon>Gammaproteobacteria</taxon>
        <taxon>Salinisphaerales</taxon>
        <taxon>Salinisphaeraceae</taxon>
        <taxon>Spectribacter</taxon>
    </lineage>
</organism>
<feature type="binding site" evidence="3 4">
    <location>
        <position position="156"/>
    </location>
    <ligand>
        <name>Zn(2+)</name>
        <dbReference type="ChEBI" id="CHEBI:29105"/>
    </ligand>
</feature>
<dbReference type="NCBIfam" id="NF001753">
    <property type="entry name" value="PRK00481.1-3"/>
    <property type="match status" value="1"/>
</dbReference>
<keyword evidence="3" id="KW-0963">Cytoplasm</keyword>
<feature type="domain" description="Deacetylase sirtuin-type" evidence="5">
    <location>
        <begin position="1"/>
        <end position="251"/>
    </location>
</feature>
<evidence type="ECO:0000256" key="4">
    <source>
        <dbReference type="PROSITE-ProRule" id="PRU00236"/>
    </source>
</evidence>
<dbReference type="PANTHER" id="PTHR11085:SF4">
    <property type="entry name" value="NAD-DEPENDENT PROTEIN DEACYLASE"/>
    <property type="match status" value="1"/>
</dbReference>
<feature type="active site" description="Proton acceptor" evidence="3 4">
    <location>
        <position position="123"/>
    </location>
</feature>
<comment type="function">
    <text evidence="3">NAD-dependent lysine deacetylase and desuccinylase that specifically removes acetyl and succinyl groups on target proteins. Modulates the activities of several proteins which are inactive in their acylated form.</text>
</comment>
<evidence type="ECO:0000259" key="5">
    <source>
        <dbReference type="PROSITE" id="PS50305"/>
    </source>
</evidence>
<dbReference type="EC" id="2.3.1.286" evidence="3"/>
<feature type="binding site" evidence="3">
    <location>
        <begin position="193"/>
        <end position="195"/>
    </location>
    <ligand>
        <name>NAD(+)</name>
        <dbReference type="ChEBI" id="CHEBI:57540"/>
    </ligand>
</feature>
<dbReference type="PANTHER" id="PTHR11085">
    <property type="entry name" value="NAD-DEPENDENT PROTEIN DEACYLASE SIRTUIN-5, MITOCHONDRIAL-RELATED"/>
    <property type="match status" value="1"/>
</dbReference>
<name>A0ABU3B3F3_9GAMM</name>
<comment type="domain">
    <text evidence="3">2 residues (Tyr-72 and Arg-75) present in a large hydrophobic pocket are probably involved in substrate specificity. They are important for desuccinylation activity, but dispensable for deacetylation activity.</text>
</comment>
<keyword evidence="7" id="KW-1185">Reference proteome</keyword>
<dbReference type="InterPro" id="IPR026591">
    <property type="entry name" value="Sirtuin_cat_small_dom_sf"/>
</dbReference>
<comment type="cofactor">
    <cofactor evidence="3">
        <name>Zn(2+)</name>
        <dbReference type="ChEBI" id="CHEBI:29105"/>
    </cofactor>
    <text evidence="3">Binds 1 zinc ion per subunit.</text>
</comment>
<reference evidence="6 7" key="1">
    <citation type="submission" date="2023-09" db="EMBL/GenBank/DDBJ databases">
        <authorList>
            <person name="Rey-Velasco X."/>
        </authorList>
    </citation>
    <scope>NUCLEOTIDE SEQUENCE [LARGE SCALE GENOMIC DNA]</scope>
    <source>
        <strain evidence="6 7">P385</strain>
    </source>
</reference>
<dbReference type="InterPro" id="IPR003000">
    <property type="entry name" value="Sirtuin"/>
</dbReference>
<dbReference type="InterPro" id="IPR027546">
    <property type="entry name" value="Sirtuin_class_III"/>
</dbReference>
<feature type="binding site" evidence="3 4">
    <location>
        <position position="131"/>
    </location>
    <ligand>
        <name>Zn(2+)</name>
        <dbReference type="ChEBI" id="CHEBI:29105"/>
    </ligand>
</feature>